<proteinExistence type="predicted"/>
<organism evidence="1 2">
    <name type="scientific">Clostridium frigoris</name>
    <dbReference type="NCBI Taxonomy" id="205327"/>
    <lineage>
        <taxon>Bacteria</taxon>
        <taxon>Bacillati</taxon>
        <taxon>Bacillota</taxon>
        <taxon>Clostridia</taxon>
        <taxon>Eubacteriales</taxon>
        <taxon>Clostridiaceae</taxon>
        <taxon>Clostridium</taxon>
    </lineage>
</organism>
<gene>
    <name evidence="1" type="ORF">KPL37_10005</name>
</gene>
<name>A0ABS6BT51_9CLOT</name>
<dbReference type="RefSeq" id="WP_216148857.1">
    <property type="nucleotide sequence ID" value="NZ_JAHLDV010000019.1"/>
</dbReference>
<evidence type="ECO:0000313" key="1">
    <source>
        <dbReference type="EMBL" id="MBU3160086.1"/>
    </source>
</evidence>
<evidence type="ECO:0000313" key="2">
    <source>
        <dbReference type="Proteomes" id="UP000776252"/>
    </source>
</evidence>
<keyword evidence="2" id="KW-1185">Reference proteome</keyword>
<sequence length="106" mass="12037">MHNNNNNNNNNNCTLIRGKSLKPGKKNILNLILNVEKSTLIKGTVYSNKNVPSVGASIKVVEIDPFDNKRKILGCTYTDDKGEYQFKVIPIPYMIYEFTVYSPLKQ</sequence>
<comment type="caution">
    <text evidence="1">The sequence shown here is derived from an EMBL/GenBank/DDBJ whole genome shotgun (WGS) entry which is preliminary data.</text>
</comment>
<reference evidence="1 2" key="1">
    <citation type="submission" date="2021-06" db="EMBL/GenBank/DDBJ databases">
        <title>Clostridia strains as spoilage organisms.</title>
        <authorList>
            <person name="Wambui J."/>
            <person name="Stephan R."/>
            <person name="Stevens M.J.A."/>
        </authorList>
    </citation>
    <scope>NUCLEOTIDE SEQUENCE [LARGE SCALE GENOMIC DNA]</scope>
    <source>
        <strain evidence="1 2">DSM 14204</strain>
    </source>
</reference>
<dbReference type="Proteomes" id="UP000776252">
    <property type="component" value="Unassembled WGS sequence"/>
</dbReference>
<accession>A0ABS6BT51</accession>
<dbReference type="EMBL" id="JAHLDV010000019">
    <property type="protein sequence ID" value="MBU3160086.1"/>
    <property type="molecule type" value="Genomic_DNA"/>
</dbReference>
<evidence type="ECO:0008006" key="3">
    <source>
        <dbReference type="Google" id="ProtNLM"/>
    </source>
</evidence>
<protein>
    <recommendedName>
        <fullName evidence="3">Carboxypeptidase regulatory-like domain-containing protein</fullName>
    </recommendedName>
</protein>